<gene>
    <name evidence="2" type="ORF">SAMN05661077_0389</name>
</gene>
<dbReference type="InterPro" id="IPR027396">
    <property type="entry name" value="DsrEFH-like"/>
</dbReference>
<keyword evidence="1" id="KW-0732">Signal</keyword>
<accession>A0A0P9CQX0</accession>
<dbReference type="RefSeq" id="WP_054966918.1">
    <property type="nucleotide sequence ID" value="NZ_FMUN01000001.1"/>
</dbReference>
<dbReference type="PANTHER" id="PTHR37691">
    <property type="entry name" value="BLR3518 PROTEIN"/>
    <property type="match status" value="1"/>
</dbReference>
<name>A0A0P9CQX0_9GAMM</name>
<evidence type="ECO:0000256" key="1">
    <source>
        <dbReference type="SAM" id="SignalP"/>
    </source>
</evidence>
<dbReference type="OrthoDB" id="8563147at2"/>
<evidence type="ECO:0000313" key="3">
    <source>
        <dbReference type="Proteomes" id="UP000183104"/>
    </source>
</evidence>
<dbReference type="Proteomes" id="UP000183104">
    <property type="component" value="Unassembled WGS sequence"/>
</dbReference>
<sequence length="161" mass="17912">MLRILALALLLPFLAAGPAQAQESENAPWGHAESEDVEYSGQKVVMDVTVDSVERMNAVLDRASYISELNGANPFDTSIVLVLHGEEIPFFAIENYDEYEDLMTRAHSLTMGDVIEFRMCKEAAAAMDYGPEDIHGFVTLVPMAEAEIIRLQEEGHAYLQY</sequence>
<dbReference type="EMBL" id="FMUN01000001">
    <property type="protein sequence ID" value="SCX77960.1"/>
    <property type="molecule type" value="Genomic_DNA"/>
</dbReference>
<dbReference type="Gene3D" id="3.40.1260.10">
    <property type="entry name" value="DsrEFH-like"/>
    <property type="match status" value="1"/>
</dbReference>
<dbReference type="STRING" id="381306.AN478_12335"/>
<organism evidence="2 3">
    <name type="scientific">Thiohalorhabdus denitrificans</name>
    <dbReference type="NCBI Taxonomy" id="381306"/>
    <lineage>
        <taxon>Bacteria</taxon>
        <taxon>Pseudomonadati</taxon>
        <taxon>Pseudomonadota</taxon>
        <taxon>Gammaproteobacteria</taxon>
        <taxon>Thiohalorhabdales</taxon>
        <taxon>Thiohalorhabdaceae</taxon>
        <taxon>Thiohalorhabdus</taxon>
    </lineage>
</organism>
<protein>
    <submittedName>
        <fullName evidence="2">Uncharacterized protein</fullName>
    </submittedName>
</protein>
<dbReference type="SUPFAM" id="SSF75169">
    <property type="entry name" value="DsrEFH-like"/>
    <property type="match status" value="1"/>
</dbReference>
<proteinExistence type="predicted"/>
<dbReference type="AlphaFoldDB" id="A0A0P9CQX0"/>
<keyword evidence="3" id="KW-1185">Reference proteome</keyword>
<dbReference type="PANTHER" id="PTHR37691:SF1">
    <property type="entry name" value="BLR3518 PROTEIN"/>
    <property type="match status" value="1"/>
</dbReference>
<evidence type="ECO:0000313" key="2">
    <source>
        <dbReference type="EMBL" id="SCX77960.1"/>
    </source>
</evidence>
<feature type="chain" id="PRO_5010433307" evidence="1">
    <location>
        <begin position="22"/>
        <end position="161"/>
    </location>
</feature>
<reference evidence="3" key="1">
    <citation type="submission" date="2016-10" db="EMBL/GenBank/DDBJ databases">
        <authorList>
            <person name="Varghese N."/>
        </authorList>
    </citation>
    <scope>NUCLEOTIDE SEQUENCE [LARGE SCALE GENOMIC DNA]</scope>
    <source>
        <strain evidence="3">HL 19</strain>
    </source>
</reference>
<feature type="signal peptide" evidence="1">
    <location>
        <begin position="1"/>
        <end position="21"/>
    </location>
</feature>